<keyword evidence="3 6" id="KW-0812">Transmembrane</keyword>
<proteinExistence type="inferred from homology"/>
<dbReference type="InterPro" id="IPR002528">
    <property type="entry name" value="MATE_fam"/>
</dbReference>
<feature type="transmembrane region" description="Helical" evidence="6">
    <location>
        <begin position="197"/>
        <end position="219"/>
    </location>
</feature>
<dbReference type="GO" id="GO:0015297">
    <property type="term" value="F:antiporter activity"/>
    <property type="evidence" value="ECO:0007669"/>
    <property type="project" value="InterPro"/>
</dbReference>
<gene>
    <name evidence="8" type="ORF">RJ639_024922</name>
</gene>
<comment type="subcellular location">
    <subcellularLocation>
        <location evidence="1">Membrane</location>
        <topology evidence="1">Multi-pass membrane protein</topology>
    </subcellularLocation>
</comment>
<evidence type="ECO:0000256" key="4">
    <source>
        <dbReference type="ARBA" id="ARBA00022989"/>
    </source>
</evidence>
<evidence type="ECO:0000256" key="5">
    <source>
        <dbReference type="ARBA" id="ARBA00023136"/>
    </source>
</evidence>
<dbReference type="AlphaFoldDB" id="A0AA88UXX7"/>
<feature type="transmembrane region" description="Helical" evidence="6">
    <location>
        <begin position="239"/>
        <end position="262"/>
    </location>
</feature>
<dbReference type="PANTHER" id="PTHR42893:SF11">
    <property type="entry name" value="PROTEIN DETOXIFICATION 43"/>
    <property type="match status" value="1"/>
</dbReference>
<name>A0AA88UXX7_9ASTE</name>
<evidence type="ECO:0000313" key="8">
    <source>
        <dbReference type="EMBL" id="KAK2997654.1"/>
    </source>
</evidence>
<feature type="domain" description="Tf2-1-like SH3-like" evidence="7">
    <location>
        <begin position="77"/>
        <end position="134"/>
    </location>
</feature>
<dbReference type="InterPro" id="IPR056924">
    <property type="entry name" value="SH3_Tf2-1"/>
</dbReference>
<dbReference type="Pfam" id="PF01554">
    <property type="entry name" value="MatE"/>
    <property type="match status" value="1"/>
</dbReference>
<dbReference type="PANTHER" id="PTHR42893">
    <property type="entry name" value="PROTEIN DETOXIFICATION 44, CHLOROPLASTIC-RELATED"/>
    <property type="match status" value="1"/>
</dbReference>
<comment type="similarity">
    <text evidence="2">Belongs to the multi antimicrobial extrusion (MATE) (TC 2.A.66.1) family.</text>
</comment>
<dbReference type="Proteomes" id="UP001188597">
    <property type="component" value="Unassembled WGS sequence"/>
</dbReference>
<dbReference type="EMBL" id="JAVXUP010004064">
    <property type="protein sequence ID" value="KAK2997654.1"/>
    <property type="molecule type" value="Genomic_DNA"/>
</dbReference>
<dbReference type="GO" id="GO:0015137">
    <property type="term" value="F:citrate transmembrane transporter activity"/>
    <property type="evidence" value="ECO:0007669"/>
    <property type="project" value="TreeGrafter"/>
</dbReference>
<organism evidence="8 9">
    <name type="scientific">Escallonia herrerae</name>
    <dbReference type="NCBI Taxonomy" id="1293975"/>
    <lineage>
        <taxon>Eukaryota</taxon>
        <taxon>Viridiplantae</taxon>
        <taxon>Streptophyta</taxon>
        <taxon>Embryophyta</taxon>
        <taxon>Tracheophyta</taxon>
        <taxon>Spermatophyta</taxon>
        <taxon>Magnoliopsida</taxon>
        <taxon>eudicotyledons</taxon>
        <taxon>Gunneridae</taxon>
        <taxon>Pentapetalae</taxon>
        <taxon>asterids</taxon>
        <taxon>campanulids</taxon>
        <taxon>Escalloniales</taxon>
        <taxon>Escalloniaceae</taxon>
        <taxon>Escallonia</taxon>
    </lineage>
</organism>
<protein>
    <recommendedName>
        <fullName evidence="7">Tf2-1-like SH3-like domain-containing protein</fullName>
    </recommendedName>
</protein>
<sequence length="390" mass="42503">MRSEATNQSSFEIAIGQQLLTPLTLAGDYKGRSPLAAQVERSWNEQGDVARSYLDKARRKMKKWADKRRRPKEYNLGDMVILKLLPQQFKSFRKVHKGLIRKYEGPFPIVAKVGKVSYRLELPPKLKFHPVFHVIAGDVANIILDPILIFACRLGVSGAAIAHVLSQYLISLILLIKLMKQVDLLPPSVGDLQFSRFLKNGFLLLARVIAATFCVTLAASLAARLGPTPMAAFQVCLQVWMTSSLLADGLAVAGQAILACAFAEKDYEKAKAAATRVLQMGFVLGLGLALVVGLGLQFGSGIFSKDKNVIRLISIGVPFVAATQPINSLAFVFDGVNFGASDFAYSAYSMVALAIVSIASIFVLFKADGFVGIWVALTIYMALRTFAGIW</sequence>
<dbReference type="Pfam" id="PF24626">
    <property type="entry name" value="SH3_Tf2-1"/>
    <property type="match status" value="1"/>
</dbReference>
<feature type="transmembrane region" description="Helical" evidence="6">
    <location>
        <begin position="345"/>
        <end position="365"/>
    </location>
</feature>
<evidence type="ECO:0000256" key="1">
    <source>
        <dbReference type="ARBA" id="ARBA00004141"/>
    </source>
</evidence>
<keyword evidence="9" id="KW-1185">Reference proteome</keyword>
<feature type="transmembrane region" description="Helical" evidence="6">
    <location>
        <begin position="371"/>
        <end position="389"/>
    </location>
</feature>
<dbReference type="GO" id="GO:0042910">
    <property type="term" value="F:xenobiotic transmembrane transporter activity"/>
    <property type="evidence" value="ECO:0007669"/>
    <property type="project" value="InterPro"/>
</dbReference>
<dbReference type="InterPro" id="IPR044644">
    <property type="entry name" value="DinF-like"/>
</dbReference>
<evidence type="ECO:0000259" key="7">
    <source>
        <dbReference type="Pfam" id="PF24626"/>
    </source>
</evidence>
<feature type="non-terminal residue" evidence="8">
    <location>
        <position position="1"/>
    </location>
</feature>
<feature type="transmembrane region" description="Helical" evidence="6">
    <location>
        <begin position="154"/>
        <end position="176"/>
    </location>
</feature>
<evidence type="ECO:0000256" key="6">
    <source>
        <dbReference type="SAM" id="Phobius"/>
    </source>
</evidence>
<evidence type="ECO:0000256" key="3">
    <source>
        <dbReference type="ARBA" id="ARBA00022692"/>
    </source>
</evidence>
<dbReference type="NCBIfam" id="TIGR00797">
    <property type="entry name" value="matE"/>
    <property type="match status" value="1"/>
</dbReference>
<keyword evidence="4 6" id="KW-1133">Transmembrane helix</keyword>
<keyword evidence="5 6" id="KW-0472">Membrane</keyword>
<comment type="caution">
    <text evidence="8">The sequence shown here is derived from an EMBL/GenBank/DDBJ whole genome shotgun (WGS) entry which is preliminary data.</text>
</comment>
<dbReference type="GO" id="GO:0016020">
    <property type="term" value="C:membrane"/>
    <property type="evidence" value="ECO:0007669"/>
    <property type="project" value="UniProtKB-SubCell"/>
</dbReference>
<feature type="transmembrane region" description="Helical" evidence="6">
    <location>
        <begin position="309"/>
        <end position="333"/>
    </location>
</feature>
<evidence type="ECO:0000313" key="9">
    <source>
        <dbReference type="Proteomes" id="UP001188597"/>
    </source>
</evidence>
<accession>A0AA88UXX7</accession>
<reference evidence="8" key="1">
    <citation type="submission" date="2022-12" db="EMBL/GenBank/DDBJ databases">
        <title>Draft genome assemblies for two species of Escallonia (Escalloniales).</title>
        <authorList>
            <person name="Chanderbali A."/>
            <person name="Dervinis C."/>
            <person name="Anghel I."/>
            <person name="Soltis D."/>
            <person name="Soltis P."/>
            <person name="Zapata F."/>
        </authorList>
    </citation>
    <scope>NUCLEOTIDE SEQUENCE</scope>
    <source>
        <strain evidence="8">UCBG64.0493</strain>
        <tissue evidence="8">Leaf</tissue>
    </source>
</reference>
<evidence type="ECO:0000256" key="2">
    <source>
        <dbReference type="ARBA" id="ARBA00010199"/>
    </source>
</evidence>
<feature type="transmembrane region" description="Helical" evidence="6">
    <location>
        <begin position="282"/>
        <end position="303"/>
    </location>
</feature>